<proteinExistence type="inferred from homology"/>
<keyword evidence="1 3" id="KW-0963">Cytoplasm</keyword>
<dbReference type="GO" id="GO:0016779">
    <property type="term" value="F:nucleotidyltransferase activity"/>
    <property type="evidence" value="ECO:0007669"/>
    <property type="project" value="UniProtKB-UniRule"/>
</dbReference>
<dbReference type="GO" id="GO:0005829">
    <property type="term" value="C:cytosol"/>
    <property type="evidence" value="ECO:0007669"/>
    <property type="project" value="TreeGrafter"/>
</dbReference>
<feature type="compositionally biased region" description="Gly residues" evidence="4">
    <location>
        <begin position="377"/>
        <end position="388"/>
    </location>
</feature>
<dbReference type="Proteomes" id="UP001239445">
    <property type="component" value="Unassembled WGS sequence"/>
</dbReference>
<feature type="region of interest" description="Disordered" evidence="4">
    <location>
        <begin position="367"/>
        <end position="397"/>
    </location>
</feature>
<reference evidence="5" key="1">
    <citation type="submission" date="2023-06" db="EMBL/GenBank/DDBJ databases">
        <title>Genome-scale phylogeny and comparative genomics of the fungal order Sordariales.</title>
        <authorList>
            <consortium name="Lawrence Berkeley National Laboratory"/>
            <person name="Hensen N."/>
            <person name="Bonometti L."/>
            <person name="Westerberg I."/>
            <person name="Brannstrom I.O."/>
            <person name="Guillou S."/>
            <person name="Cros-Aarteil S."/>
            <person name="Calhoun S."/>
            <person name="Haridas S."/>
            <person name="Kuo A."/>
            <person name="Mondo S."/>
            <person name="Pangilinan J."/>
            <person name="Riley R."/>
            <person name="Labutti K."/>
            <person name="Andreopoulos B."/>
            <person name="Lipzen A."/>
            <person name="Chen C."/>
            <person name="Yanf M."/>
            <person name="Daum C."/>
            <person name="Ng V."/>
            <person name="Clum A."/>
            <person name="Steindorff A."/>
            <person name="Ohm R."/>
            <person name="Martin F."/>
            <person name="Silar P."/>
            <person name="Natvig D."/>
            <person name="Lalanne C."/>
            <person name="Gautier V."/>
            <person name="Ament-Velasquez S.L."/>
            <person name="Kruys A."/>
            <person name="Hutchinson M.I."/>
            <person name="Powell A.J."/>
            <person name="Barry K."/>
            <person name="Miller A.N."/>
            <person name="Grigoriev I.V."/>
            <person name="Debuchy R."/>
            <person name="Gladieux P."/>
            <person name="Thoren M.H."/>
            <person name="Johannesson H."/>
        </authorList>
    </citation>
    <scope>NUCLEOTIDE SEQUENCE</scope>
    <source>
        <strain evidence="5">PSN4</strain>
    </source>
</reference>
<dbReference type="EMBL" id="MU839845">
    <property type="protein sequence ID" value="KAK1750665.1"/>
    <property type="molecule type" value="Genomic_DNA"/>
</dbReference>
<dbReference type="SUPFAM" id="SSF52402">
    <property type="entry name" value="Adenine nucleotide alpha hydrolases-like"/>
    <property type="match status" value="1"/>
</dbReference>
<comment type="similarity">
    <text evidence="3">Belongs to the CTU2/NCS2 family.</text>
</comment>
<feature type="compositionally biased region" description="Low complexity" evidence="4">
    <location>
        <begin position="217"/>
        <end position="233"/>
    </location>
</feature>
<sequence length="397" mass="43283">MASSNPAGSLLKPCVKCRAQEATLDSRSQAVCRDCFTKFIAAKCIKQIGLLAKETPTPHYGQPRRFVVGLSLGPCSAALVHLLNENVDFQLARSRPAPFTITAVYVDPHPARKAEDDILEGYRQRYPRFTFKRDDDDGKLDAMLNSLPSAASRSDIVRLLTRHILLAEAVSHDAQALLLGHSTTALAELTLAETAKGRGFSLPWVMRDGVVDVVVSRPPSSSLTSSPSPNQPALLPPPKETKTKKMLIYHPLRDALRKELITYLSLVDNPPPLLTTHIHHTADNDKADKKVVSHKDLSIDEVMIRYFADVEKEYPSVVANVARTTGKLVRLLSGDSSSSQKLCGLCGAPLDESGDERWRGELGIQIQEEDHGEGEDGSGSGNKKGGVCYGCERSVRG</sequence>
<dbReference type="GO" id="GO:0002143">
    <property type="term" value="P:tRNA wobble position uridine thiolation"/>
    <property type="evidence" value="ECO:0007669"/>
    <property type="project" value="TreeGrafter"/>
</dbReference>
<feature type="region of interest" description="Disordered" evidence="4">
    <location>
        <begin position="217"/>
        <end position="240"/>
    </location>
</feature>
<gene>
    <name evidence="3" type="primary">NCS2</name>
    <name evidence="3" type="synonym">CTU2</name>
    <name evidence="5" type="ORF">QBC47DRAFT_352698</name>
</gene>
<dbReference type="Pfam" id="PF10288">
    <property type="entry name" value="CTU2"/>
    <property type="match status" value="1"/>
</dbReference>
<evidence type="ECO:0000256" key="4">
    <source>
        <dbReference type="SAM" id="MobiDB-lite"/>
    </source>
</evidence>
<comment type="pathway">
    <text evidence="3">tRNA modification; 5-methoxycarbonylmethyl-2-thiouridine-tRNA biosynthesis.</text>
</comment>
<dbReference type="GO" id="GO:0000049">
    <property type="term" value="F:tRNA binding"/>
    <property type="evidence" value="ECO:0007669"/>
    <property type="project" value="InterPro"/>
</dbReference>
<evidence type="ECO:0000256" key="2">
    <source>
        <dbReference type="ARBA" id="ARBA00022694"/>
    </source>
</evidence>
<comment type="caution">
    <text evidence="5">The sequence shown here is derived from an EMBL/GenBank/DDBJ whole genome shotgun (WGS) entry which is preliminary data.</text>
</comment>
<evidence type="ECO:0000313" key="6">
    <source>
        <dbReference type="Proteomes" id="UP001239445"/>
    </source>
</evidence>
<dbReference type="Gene3D" id="3.40.50.620">
    <property type="entry name" value="HUPs"/>
    <property type="match status" value="1"/>
</dbReference>
<evidence type="ECO:0000313" key="5">
    <source>
        <dbReference type="EMBL" id="KAK1750665.1"/>
    </source>
</evidence>
<name>A0AAJ0B2U7_9PEZI</name>
<accession>A0AAJ0B2U7</accession>
<dbReference type="InterPro" id="IPR014729">
    <property type="entry name" value="Rossmann-like_a/b/a_fold"/>
</dbReference>
<dbReference type="AlphaFoldDB" id="A0AAJ0B2U7"/>
<evidence type="ECO:0000256" key="1">
    <source>
        <dbReference type="ARBA" id="ARBA00022490"/>
    </source>
</evidence>
<dbReference type="GO" id="GO:0016783">
    <property type="term" value="F:sulfurtransferase activity"/>
    <property type="evidence" value="ECO:0007669"/>
    <property type="project" value="TreeGrafter"/>
</dbReference>
<dbReference type="InterPro" id="IPR019407">
    <property type="entry name" value="CTU2"/>
</dbReference>
<organism evidence="5 6">
    <name type="scientific">Echria macrotheca</name>
    <dbReference type="NCBI Taxonomy" id="438768"/>
    <lineage>
        <taxon>Eukaryota</taxon>
        <taxon>Fungi</taxon>
        <taxon>Dikarya</taxon>
        <taxon>Ascomycota</taxon>
        <taxon>Pezizomycotina</taxon>
        <taxon>Sordariomycetes</taxon>
        <taxon>Sordariomycetidae</taxon>
        <taxon>Sordariales</taxon>
        <taxon>Schizotheciaceae</taxon>
        <taxon>Echria</taxon>
    </lineage>
</organism>
<dbReference type="GO" id="GO:0032447">
    <property type="term" value="P:protein urmylation"/>
    <property type="evidence" value="ECO:0007669"/>
    <property type="project" value="UniProtKB-UniRule"/>
</dbReference>
<dbReference type="PANTHER" id="PTHR20882:SF14">
    <property type="entry name" value="CYTOPLASMIC TRNA 2-THIOLATION PROTEIN 2"/>
    <property type="match status" value="1"/>
</dbReference>
<comment type="function">
    <text evidence="3">Plays a central role in 2-thiolation of mcm(5)S(2)U at tRNA wobble positions of tRNA(Lys), tRNA(Glu) and tRNA(Gln). May act by forming a heterodimer with NCS6 that ligates sulfur from thiocarboxylated URM1 onto the uridine of tRNAs at wobble position. Prior mcm(5) tRNA modification by the elongator complex is required for 2-thiolation. May also be involved in protein urmylation.</text>
</comment>
<dbReference type="HAMAP" id="MF_03054">
    <property type="entry name" value="CTU2"/>
    <property type="match status" value="1"/>
</dbReference>
<evidence type="ECO:0000256" key="3">
    <source>
        <dbReference type="HAMAP-Rule" id="MF_03054"/>
    </source>
</evidence>
<dbReference type="PANTHER" id="PTHR20882">
    <property type="entry name" value="CYTOPLASMIC TRNA 2-THIOLATION PROTEIN 2"/>
    <property type="match status" value="1"/>
</dbReference>
<keyword evidence="6" id="KW-1185">Reference proteome</keyword>
<comment type="subcellular location">
    <subcellularLocation>
        <location evidence="3">Cytoplasm</location>
    </subcellularLocation>
</comment>
<protein>
    <recommendedName>
        <fullName evidence="3">Cytoplasmic tRNA 2-thiolation protein 2</fullName>
    </recommendedName>
</protein>
<keyword evidence="2 3" id="KW-0819">tRNA processing</keyword>